<organism evidence="2 3">
    <name type="scientific">Porites lobata</name>
    <dbReference type="NCBI Taxonomy" id="104759"/>
    <lineage>
        <taxon>Eukaryota</taxon>
        <taxon>Metazoa</taxon>
        <taxon>Cnidaria</taxon>
        <taxon>Anthozoa</taxon>
        <taxon>Hexacorallia</taxon>
        <taxon>Scleractinia</taxon>
        <taxon>Fungiina</taxon>
        <taxon>Poritidae</taxon>
        <taxon>Porites</taxon>
    </lineage>
</organism>
<evidence type="ECO:0000313" key="2">
    <source>
        <dbReference type="EMBL" id="CAH3162032.1"/>
    </source>
</evidence>
<name>A0ABN8QCR9_9CNID</name>
<accession>A0ABN8QCR9</accession>
<gene>
    <name evidence="2" type="ORF">PLOB_00005193</name>
</gene>
<keyword evidence="1" id="KW-0812">Transmembrane</keyword>
<evidence type="ECO:0000256" key="1">
    <source>
        <dbReference type="SAM" id="Phobius"/>
    </source>
</evidence>
<feature type="transmembrane region" description="Helical" evidence="1">
    <location>
        <begin position="116"/>
        <end position="138"/>
    </location>
</feature>
<proteinExistence type="predicted"/>
<sequence length="184" mass="21746">MQSYLWKTTKKWQRRFDFFSGRKEYSVELVRLKRWWGEKFRIFTNGLEIDYITFKRLNGLAVCHPSEHYSWEFDGRSFLLMIVPGTCSVVEYHLFIDGFQVNTDDTPSTIWRRRGWVLICHGVMEVLIGVTLEAIRYIEDLVPCFLLWELLGRVLLIFGLLKIVEGLISPAAIHNYRFGPVYTV</sequence>
<keyword evidence="3" id="KW-1185">Reference proteome</keyword>
<keyword evidence="1" id="KW-0472">Membrane</keyword>
<evidence type="ECO:0000313" key="3">
    <source>
        <dbReference type="Proteomes" id="UP001159405"/>
    </source>
</evidence>
<dbReference type="EMBL" id="CALNXK010000122">
    <property type="protein sequence ID" value="CAH3162032.1"/>
    <property type="molecule type" value="Genomic_DNA"/>
</dbReference>
<reference evidence="2 3" key="1">
    <citation type="submission" date="2022-05" db="EMBL/GenBank/DDBJ databases">
        <authorList>
            <consortium name="Genoscope - CEA"/>
            <person name="William W."/>
        </authorList>
    </citation>
    <scope>NUCLEOTIDE SEQUENCE [LARGE SCALE GENOMIC DNA]</scope>
</reference>
<protein>
    <submittedName>
        <fullName evidence="2">Uncharacterized protein</fullName>
    </submittedName>
</protein>
<dbReference type="Proteomes" id="UP001159405">
    <property type="component" value="Unassembled WGS sequence"/>
</dbReference>
<feature type="transmembrane region" description="Helical" evidence="1">
    <location>
        <begin position="150"/>
        <end position="168"/>
    </location>
</feature>
<comment type="caution">
    <text evidence="2">The sequence shown here is derived from an EMBL/GenBank/DDBJ whole genome shotgun (WGS) entry which is preliminary data.</text>
</comment>
<keyword evidence="1" id="KW-1133">Transmembrane helix</keyword>